<accession>A0ABV0SKB2</accession>
<dbReference type="EMBL" id="JAHRIQ010000840">
    <property type="protein sequence ID" value="MEQ2220990.1"/>
    <property type="molecule type" value="Genomic_DNA"/>
</dbReference>
<keyword evidence="3" id="KW-1185">Reference proteome</keyword>
<protein>
    <submittedName>
        <fullName evidence="2">Uncharacterized protein</fullName>
    </submittedName>
</protein>
<feature type="compositionally biased region" description="Low complexity" evidence="1">
    <location>
        <begin position="65"/>
        <end position="103"/>
    </location>
</feature>
<sequence length="130" mass="13384">MPSPAAAFAPGLRMSPREGTVPSLTVSSSQAKALLANLSASGLCTEALLLSSALRQRRLLREQRASSSLPSSLSSTPTSSSSPTTPTPSLSPSSPTPLGSFTLSSGIVKLTRQRLDSPQQLSNCKDGDNS</sequence>
<evidence type="ECO:0000256" key="1">
    <source>
        <dbReference type="SAM" id="MobiDB-lite"/>
    </source>
</evidence>
<reference evidence="2 3" key="1">
    <citation type="submission" date="2021-06" db="EMBL/GenBank/DDBJ databases">
        <authorList>
            <person name="Palmer J.M."/>
        </authorList>
    </citation>
    <scope>NUCLEOTIDE SEQUENCE [LARGE SCALE GENOMIC DNA]</scope>
    <source>
        <strain evidence="3">if_2019</strain>
        <tissue evidence="2">Muscle</tissue>
    </source>
</reference>
<gene>
    <name evidence="2" type="ORF">ILYODFUR_011202</name>
</gene>
<comment type="caution">
    <text evidence="2">The sequence shown here is derived from an EMBL/GenBank/DDBJ whole genome shotgun (WGS) entry which is preliminary data.</text>
</comment>
<dbReference type="Proteomes" id="UP001482620">
    <property type="component" value="Unassembled WGS sequence"/>
</dbReference>
<feature type="region of interest" description="Disordered" evidence="1">
    <location>
        <begin position="61"/>
        <end position="103"/>
    </location>
</feature>
<feature type="region of interest" description="Disordered" evidence="1">
    <location>
        <begin position="1"/>
        <end position="23"/>
    </location>
</feature>
<evidence type="ECO:0000313" key="3">
    <source>
        <dbReference type="Proteomes" id="UP001482620"/>
    </source>
</evidence>
<organism evidence="2 3">
    <name type="scientific">Ilyodon furcidens</name>
    <name type="common">goldbreast splitfin</name>
    <dbReference type="NCBI Taxonomy" id="33524"/>
    <lineage>
        <taxon>Eukaryota</taxon>
        <taxon>Metazoa</taxon>
        <taxon>Chordata</taxon>
        <taxon>Craniata</taxon>
        <taxon>Vertebrata</taxon>
        <taxon>Euteleostomi</taxon>
        <taxon>Actinopterygii</taxon>
        <taxon>Neopterygii</taxon>
        <taxon>Teleostei</taxon>
        <taxon>Neoteleostei</taxon>
        <taxon>Acanthomorphata</taxon>
        <taxon>Ovalentaria</taxon>
        <taxon>Atherinomorphae</taxon>
        <taxon>Cyprinodontiformes</taxon>
        <taxon>Goodeidae</taxon>
        <taxon>Ilyodon</taxon>
    </lineage>
</organism>
<evidence type="ECO:0000313" key="2">
    <source>
        <dbReference type="EMBL" id="MEQ2220990.1"/>
    </source>
</evidence>
<proteinExistence type="predicted"/>
<name>A0ABV0SKB2_9TELE</name>